<dbReference type="Pfam" id="PF00057">
    <property type="entry name" value="Ldl_recept_a"/>
    <property type="match status" value="2"/>
</dbReference>
<feature type="domain" description="EGF-like" evidence="13">
    <location>
        <begin position="155"/>
        <end position="170"/>
    </location>
</feature>
<evidence type="ECO:0000256" key="6">
    <source>
        <dbReference type="ARBA" id="ARBA00022737"/>
    </source>
</evidence>
<dbReference type="GO" id="GO:0042562">
    <property type="term" value="F:hormone binding"/>
    <property type="evidence" value="ECO:0007669"/>
    <property type="project" value="TreeGrafter"/>
</dbReference>
<evidence type="ECO:0000259" key="13">
    <source>
        <dbReference type="PROSITE" id="PS01186"/>
    </source>
</evidence>
<evidence type="ECO:0000313" key="14">
    <source>
        <dbReference type="Ensembl" id="ENSCPGP00000005529.1"/>
    </source>
</evidence>
<dbReference type="SMART" id="SM00192">
    <property type="entry name" value="LDLa"/>
    <property type="match status" value="2"/>
</dbReference>
<organism evidence="14 15">
    <name type="scientific">Calidris pygmaea</name>
    <name type="common">Spoon-billed sandpiper</name>
    <dbReference type="NCBI Taxonomy" id="425635"/>
    <lineage>
        <taxon>Eukaryota</taxon>
        <taxon>Metazoa</taxon>
        <taxon>Chordata</taxon>
        <taxon>Craniata</taxon>
        <taxon>Vertebrata</taxon>
        <taxon>Euteleostomi</taxon>
        <taxon>Archelosauria</taxon>
        <taxon>Archosauria</taxon>
        <taxon>Dinosauria</taxon>
        <taxon>Saurischia</taxon>
        <taxon>Theropoda</taxon>
        <taxon>Coelurosauria</taxon>
        <taxon>Aves</taxon>
        <taxon>Neognathae</taxon>
        <taxon>Neoaves</taxon>
        <taxon>Charadriiformes</taxon>
        <taxon>Scolopacidae</taxon>
        <taxon>Calidris</taxon>
    </lineage>
</organism>
<evidence type="ECO:0000256" key="7">
    <source>
        <dbReference type="ARBA" id="ARBA00022989"/>
    </source>
</evidence>
<evidence type="ECO:0000313" key="15">
    <source>
        <dbReference type="Proteomes" id="UP000694419"/>
    </source>
</evidence>
<dbReference type="CDD" id="cd00112">
    <property type="entry name" value="LDLa"/>
    <property type="match status" value="2"/>
</dbReference>
<protein>
    <recommendedName>
        <fullName evidence="13">EGF-like domain-containing protein</fullName>
    </recommendedName>
</protein>
<dbReference type="InterPro" id="IPR000742">
    <property type="entry name" value="EGF"/>
</dbReference>
<comment type="caution">
    <text evidence="12">Lacks conserved residue(s) required for the propagation of feature annotation.</text>
</comment>
<dbReference type="SMART" id="SM00179">
    <property type="entry name" value="EGF_CA"/>
    <property type="match status" value="2"/>
</dbReference>
<dbReference type="AlphaFoldDB" id="A0A8C3JCM9"/>
<dbReference type="FunFam" id="2.10.25.10:FF:000037">
    <property type="entry name" value="Signal peptide, CUB domain and EGF-like domain-containing 2"/>
    <property type="match status" value="1"/>
</dbReference>
<dbReference type="InterPro" id="IPR026823">
    <property type="entry name" value="cEGF"/>
</dbReference>
<keyword evidence="9 12" id="KW-1015">Disulfide bond</keyword>
<dbReference type="Pfam" id="PF12662">
    <property type="entry name" value="cEGF"/>
    <property type="match status" value="1"/>
</dbReference>
<dbReference type="InterPro" id="IPR001881">
    <property type="entry name" value="EGF-like_Ca-bd_dom"/>
</dbReference>
<dbReference type="SUPFAM" id="SSF57196">
    <property type="entry name" value="EGF/Laminin"/>
    <property type="match status" value="2"/>
</dbReference>
<evidence type="ECO:0000256" key="11">
    <source>
        <dbReference type="ARBA" id="ARBA00023180"/>
    </source>
</evidence>
<evidence type="ECO:0000256" key="1">
    <source>
        <dbReference type="ARBA" id="ARBA00004167"/>
    </source>
</evidence>
<evidence type="ECO:0000256" key="12">
    <source>
        <dbReference type="PROSITE-ProRule" id="PRU00124"/>
    </source>
</evidence>
<evidence type="ECO:0000256" key="9">
    <source>
        <dbReference type="ARBA" id="ARBA00023157"/>
    </source>
</evidence>
<keyword evidence="3" id="KW-0245">EGF-like domain</keyword>
<evidence type="ECO:0000256" key="4">
    <source>
        <dbReference type="ARBA" id="ARBA00022692"/>
    </source>
</evidence>
<dbReference type="Gene3D" id="4.10.1220.10">
    <property type="entry name" value="EGF-type module"/>
    <property type="match status" value="1"/>
</dbReference>
<keyword evidence="7" id="KW-1133">Transmembrane helix</keyword>
<evidence type="ECO:0000256" key="10">
    <source>
        <dbReference type="ARBA" id="ARBA00023170"/>
    </source>
</evidence>
<reference evidence="14" key="2">
    <citation type="submission" date="2025-09" db="UniProtKB">
        <authorList>
            <consortium name="Ensembl"/>
        </authorList>
    </citation>
    <scope>IDENTIFICATION</scope>
</reference>
<keyword evidence="11" id="KW-0325">Glycoprotein</keyword>
<dbReference type="GO" id="GO:0005509">
    <property type="term" value="F:calcium ion binding"/>
    <property type="evidence" value="ECO:0007669"/>
    <property type="project" value="InterPro"/>
</dbReference>
<dbReference type="PANTHER" id="PTHR22722:SF12">
    <property type="entry name" value="EGF-LIKE DOMAIN-CONTAINING PROTEIN"/>
    <property type="match status" value="1"/>
</dbReference>
<keyword evidence="15" id="KW-1185">Reference proteome</keyword>
<evidence type="ECO:0000256" key="2">
    <source>
        <dbReference type="ARBA" id="ARBA00009939"/>
    </source>
</evidence>
<feature type="disulfide bond" evidence="12">
    <location>
        <begin position="57"/>
        <end position="69"/>
    </location>
</feature>
<evidence type="ECO:0000256" key="5">
    <source>
        <dbReference type="ARBA" id="ARBA00022729"/>
    </source>
</evidence>
<dbReference type="SUPFAM" id="SSF57424">
    <property type="entry name" value="LDL receptor-like module"/>
    <property type="match status" value="2"/>
</dbReference>
<dbReference type="PROSITE" id="PS01186">
    <property type="entry name" value="EGF_2"/>
    <property type="match status" value="1"/>
</dbReference>
<name>A0A8C3JCM9_9CHAR</name>
<feature type="disulfide bond" evidence="12">
    <location>
        <begin position="37"/>
        <end position="52"/>
    </location>
</feature>
<comment type="similarity">
    <text evidence="2">Belongs to the LDLR family.</text>
</comment>
<evidence type="ECO:0000256" key="3">
    <source>
        <dbReference type="ARBA" id="ARBA00022536"/>
    </source>
</evidence>
<evidence type="ECO:0000256" key="8">
    <source>
        <dbReference type="ARBA" id="ARBA00023136"/>
    </source>
</evidence>
<dbReference type="Gene3D" id="4.10.400.10">
    <property type="entry name" value="Low-density Lipoprotein Receptor"/>
    <property type="match status" value="1"/>
</dbReference>
<dbReference type="InterPro" id="IPR002172">
    <property type="entry name" value="LDrepeatLR_classA_rpt"/>
</dbReference>
<dbReference type="Ensembl" id="ENSCPGT00000006098.1">
    <property type="protein sequence ID" value="ENSCPGP00000005529.1"/>
    <property type="gene ID" value="ENSCPGG00000003994.1"/>
</dbReference>
<dbReference type="FunFam" id="2.10.25.10:FF:000010">
    <property type="entry name" value="Pro-epidermal growth factor"/>
    <property type="match status" value="1"/>
</dbReference>
<keyword evidence="5" id="KW-0732">Signal</keyword>
<proteinExistence type="inferred from homology"/>
<dbReference type="PRINTS" id="PR00261">
    <property type="entry name" value="LDLRECEPTOR"/>
</dbReference>
<accession>A0A8C3JCM9</accession>
<dbReference type="PROSITE" id="PS01187">
    <property type="entry name" value="EGF_CA"/>
    <property type="match status" value="1"/>
</dbReference>
<keyword evidence="10" id="KW-0675">Receptor</keyword>
<reference evidence="14" key="1">
    <citation type="submission" date="2025-08" db="UniProtKB">
        <authorList>
            <consortium name="Ensembl"/>
        </authorList>
    </citation>
    <scope>IDENTIFICATION</scope>
</reference>
<dbReference type="InterPro" id="IPR023415">
    <property type="entry name" value="LDLR_class-A_CS"/>
</dbReference>
<dbReference type="PANTHER" id="PTHR22722">
    <property type="entry name" value="LOW-DENSITY LIPOPROTEIN RECEPTOR-RELATED PROTEIN 2-RELATED"/>
    <property type="match status" value="1"/>
</dbReference>
<dbReference type="PROSITE" id="PS50068">
    <property type="entry name" value="LDLRA_2"/>
    <property type="match status" value="2"/>
</dbReference>
<comment type="subcellular location">
    <subcellularLocation>
        <location evidence="1">Membrane</location>
        <topology evidence="1">Single-pass membrane protein</topology>
    </subcellularLocation>
</comment>
<dbReference type="GO" id="GO:0043235">
    <property type="term" value="C:receptor complex"/>
    <property type="evidence" value="ECO:0007669"/>
    <property type="project" value="TreeGrafter"/>
</dbReference>
<keyword evidence="8" id="KW-0472">Membrane</keyword>
<feature type="disulfide bond" evidence="12">
    <location>
        <begin position="64"/>
        <end position="82"/>
    </location>
</feature>
<dbReference type="GO" id="GO:0006898">
    <property type="term" value="P:receptor-mediated endocytosis"/>
    <property type="evidence" value="ECO:0007669"/>
    <property type="project" value="TreeGrafter"/>
</dbReference>
<keyword evidence="6" id="KW-0677">Repeat</keyword>
<keyword evidence="4" id="KW-0812">Transmembrane</keyword>
<dbReference type="InterPro" id="IPR036055">
    <property type="entry name" value="LDL_receptor-like_sf"/>
</dbReference>
<dbReference type="PROSITE" id="PS01209">
    <property type="entry name" value="LDLRA_1"/>
    <property type="match status" value="1"/>
</dbReference>
<sequence length="253" mass="26622">MVTVTAGTARMRRAAPCPGHCSVARVRWHCIPDAWRCDGESDCTDGSDEAGCQPAPCQSHEYPCGLGPCLNASLVCDGKQDCTDGSDEAGNCSVPCQRSCAHLCYPSPQGPRCWCHPGYRLAEDGLSCVDIDECTEQGEEACTHTCLNTLGSYSCGCLTGYLLEPDGRVCKLTGKLWDGQGPLRVPGTLGVHQELVGTRPPVPAAHGEPCSPRNGPVPSATWPSKPHSVVSCCLPACGQSENPSALAGEHAVW</sequence>
<dbReference type="GO" id="GO:0016324">
    <property type="term" value="C:apical plasma membrane"/>
    <property type="evidence" value="ECO:0007669"/>
    <property type="project" value="TreeGrafter"/>
</dbReference>
<dbReference type="InterPro" id="IPR051221">
    <property type="entry name" value="LDLR-related"/>
</dbReference>
<dbReference type="InterPro" id="IPR018097">
    <property type="entry name" value="EGF_Ca-bd_CS"/>
</dbReference>
<dbReference type="Gene3D" id="2.10.25.10">
    <property type="entry name" value="Laminin"/>
    <property type="match status" value="2"/>
</dbReference>
<dbReference type="SMART" id="SM00181">
    <property type="entry name" value="EGF"/>
    <property type="match status" value="2"/>
</dbReference>
<dbReference type="Proteomes" id="UP000694419">
    <property type="component" value="Unplaced"/>
</dbReference>